<accession>A0A372KNQ2</accession>
<keyword evidence="2" id="KW-1133">Transmembrane helix</keyword>
<feature type="transmembrane region" description="Helical" evidence="2">
    <location>
        <begin position="179"/>
        <end position="201"/>
    </location>
</feature>
<feature type="transmembrane region" description="Helical" evidence="2">
    <location>
        <begin position="94"/>
        <end position="118"/>
    </location>
</feature>
<keyword evidence="9" id="KW-1185">Reference proteome</keyword>
<keyword evidence="6" id="KW-0482">Metalloprotease</keyword>
<keyword evidence="6" id="KW-0645">Protease</keyword>
<dbReference type="GO" id="GO:0004175">
    <property type="term" value="F:endopeptidase activity"/>
    <property type="evidence" value="ECO:0007669"/>
    <property type="project" value="UniProtKB-ARBA"/>
</dbReference>
<dbReference type="EMBL" id="QVQZ01000002">
    <property type="protein sequence ID" value="RFU53915.1"/>
    <property type="molecule type" value="Genomic_DNA"/>
</dbReference>
<feature type="domain" description="CAAX prenyl protease 2/Lysostaphin resistance protein A-like" evidence="3">
    <location>
        <begin position="135"/>
        <end position="221"/>
    </location>
</feature>
<reference evidence="5 9" key="1">
    <citation type="submission" date="2018-08" db="EMBL/GenBank/DDBJ databases">
        <title>Draft genome of Streptococcus sp .nov. Z2.</title>
        <authorList>
            <person name="Tian Z."/>
        </authorList>
    </citation>
    <scope>NUCLEOTIDE SEQUENCE [LARGE SCALE GENOMIC DNA]</scope>
    <source>
        <strain evidence="5 9">Z2</strain>
    </source>
</reference>
<dbReference type="EMBL" id="QVQY01000002">
    <property type="protein sequence ID" value="RFU51827.1"/>
    <property type="molecule type" value="Genomic_DNA"/>
</dbReference>
<reference evidence="4" key="4">
    <citation type="journal article" date="2019" name="Int. J. Syst. Evol. Microbiol.">
        <title>Streptococcus chenjunshii sp. nov. isolated from feces of Tibetan antelopes.</title>
        <authorList>
            <person name="Tian Z."/>
            <person name="Lu S."/>
            <person name="Jin D."/>
            <person name="Yang J."/>
            <person name="Pu J."/>
            <person name="Lai X.H."/>
            <person name="Bai X.N."/>
            <person name="Wu X.M."/>
            <person name="Li J."/>
            <person name="Wang S."/>
            <person name="Xu J."/>
        </authorList>
    </citation>
    <scope>NUCLEOTIDE SEQUENCE</scope>
    <source>
        <strain evidence="4">Z15</strain>
    </source>
</reference>
<dbReference type="Proteomes" id="UP000264056">
    <property type="component" value="Unassembled WGS sequence"/>
</dbReference>
<reference evidence="6 8" key="2">
    <citation type="submission" date="2018-08" db="EMBL/GenBank/DDBJ databases">
        <title>Draft genome of Streptococcus sp. nov. Z1.</title>
        <authorList>
            <person name="Tian Z."/>
        </authorList>
    </citation>
    <scope>NUCLEOTIDE SEQUENCE [LARGE SCALE GENOMIC DNA]</scope>
    <source>
        <strain evidence="6">Z1</strain>
        <strain evidence="8">Z1(2018)</strain>
    </source>
</reference>
<evidence type="ECO:0000313" key="8">
    <source>
        <dbReference type="Proteomes" id="UP000262901"/>
    </source>
</evidence>
<dbReference type="Proteomes" id="UP000246115">
    <property type="component" value="Chromosome"/>
</dbReference>
<evidence type="ECO:0000259" key="3">
    <source>
        <dbReference type="Pfam" id="PF02517"/>
    </source>
</evidence>
<evidence type="ECO:0000313" key="9">
    <source>
        <dbReference type="Proteomes" id="UP000264056"/>
    </source>
</evidence>
<dbReference type="GO" id="GO:0008237">
    <property type="term" value="F:metallopeptidase activity"/>
    <property type="evidence" value="ECO:0007669"/>
    <property type="project" value="UniProtKB-KW"/>
</dbReference>
<feature type="transmembrane region" description="Helical" evidence="2">
    <location>
        <begin position="208"/>
        <end position="230"/>
    </location>
</feature>
<dbReference type="OrthoDB" id="95797at2"/>
<dbReference type="InterPro" id="IPR003675">
    <property type="entry name" value="Rce1/LyrA-like_dom"/>
</dbReference>
<name>A0A372KNQ2_9STRE</name>
<dbReference type="EMBL" id="CP031733">
    <property type="protein sequence ID" value="AXQ77930.1"/>
    <property type="molecule type" value="Genomic_DNA"/>
</dbReference>
<keyword evidence="6" id="KW-0378">Hydrolase</keyword>
<evidence type="ECO:0000313" key="4">
    <source>
        <dbReference type="EMBL" id="AXQ77930.1"/>
    </source>
</evidence>
<dbReference type="GO" id="GO:0006508">
    <property type="term" value="P:proteolysis"/>
    <property type="evidence" value="ECO:0007669"/>
    <property type="project" value="UniProtKB-KW"/>
</dbReference>
<gene>
    <name evidence="4" type="ORF">DDV21_002015</name>
    <name evidence="5" type="ORF">DDV22_01760</name>
    <name evidence="6" type="ORF">DDV23_02260</name>
</gene>
<dbReference type="RefSeq" id="WP_116877484.1">
    <property type="nucleotide sequence ID" value="NZ_CP031733.1"/>
</dbReference>
<organism evidence="6 8">
    <name type="scientific">Streptococcus chenjunshii</name>
    <dbReference type="NCBI Taxonomy" id="2173853"/>
    <lineage>
        <taxon>Bacteria</taxon>
        <taxon>Bacillati</taxon>
        <taxon>Bacillota</taxon>
        <taxon>Bacilli</taxon>
        <taxon>Lactobacillales</taxon>
        <taxon>Streptococcaceae</taxon>
        <taxon>Streptococcus</taxon>
    </lineage>
</organism>
<dbReference type="GO" id="GO:0080120">
    <property type="term" value="P:CAAX-box protein maturation"/>
    <property type="evidence" value="ECO:0007669"/>
    <property type="project" value="UniProtKB-ARBA"/>
</dbReference>
<protein>
    <submittedName>
        <fullName evidence="6">CPBP family intramembrane metalloprotease</fullName>
    </submittedName>
</protein>
<keyword evidence="2" id="KW-0472">Membrane</keyword>
<dbReference type="Pfam" id="PF02517">
    <property type="entry name" value="Rce1-like"/>
    <property type="match status" value="1"/>
</dbReference>
<dbReference type="AlphaFoldDB" id="A0A372KNQ2"/>
<dbReference type="KEGG" id="schj:DDV21_002015"/>
<reference evidence="7" key="3">
    <citation type="submission" date="2018-08" db="EMBL/GenBank/DDBJ databases">
        <title>Streptococcus chenjunshii sp. nov., isolated from stools sample of the Tibetan antelope in the Qinghai-Tibet plateau, China.</title>
        <authorList>
            <person name="Tian Z."/>
        </authorList>
    </citation>
    <scope>NUCLEOTIDE SEQUENCE [LARGE SCALE GENOMIC DNA]</scope>
    <source>
        <strain evidence="7">Z15</strain>
    </source>
</reference>
<dbReference type="Proteomes" id="UP000262901">
    <property type="component" value="Unassembled WGS sequence"/>
</dbReference>
<accession>A0A346NA85</accession>
<evidence type="ECO:0000313" key="7">
    <source>
        <dbReference type="Proteomes" id="UP000246115"/>
    </source>
</evidence>
<keyword evidence="2" id="KW-0812">Transmembrane</keyword>
<sequence>MQKEKLKHLKWFDLLALTGIMFGFAIYRSIFQYLVTGNDLKAIQENVTFSSLQNYQALAVQLIWLFFAFMYLLWRNFDFSLWTKQIKLTFWVPLQALAIFALAALTMDFFTVLTWSFFNPAVPSVFDIFGHVDLSLLLYSLMNGFYEEIFFLGICLAVKPNYVKWSFLFSLFIRFSFHTYQGMTTSIGLGFLLGTVFFLLYKKMKKPNLLPFFLAHSIADIIGLSLLFYFN</sequence>
<feature type="transmembrane region" description="Helical" evidence="2">
    <location>
        <begin position="12"/>
        <end position="35"/>
    </location>
</feature>
<comment type="similarity">
    <text evidence="1">Belongs to the UPF0177 family.</text>
</comment>
<evidence type="ECO:0000313" key="5">
    <source>
        <dbReference type="EMBL" id="RFU51827.1"/>
    </source>
</evidence>
<evidence type="ECO:0000256" key="2">
    <source>
        <dbReference type="SAM" id="Phobius"/>
    </source>
</evidence>
<feature type="transmembrane region" description="Helical" evidence="2">
    <location>
        <begin position="55"/>
        <end position="74"/>
    </location>
</feature>
<evidence type="ECO:0000313" key="6">
    <source>
        <dbReference type="EMBL" id="RFU53915.1"/>
    </source>
</evidence>
<proteinExistence type="inferred from homology"/>
<evidence type="ECO:0000256" key="1">
    <source>
        <dbReference type="ARBA" id="ARBA00009067"/>
    </source>
</evidence>